<dbReference type="FunFam" id="2.60.40.60:FF:000015">
    <property type="entry name" value="FAT atypical cadherin 1"/>
    <property type="match status" value="1"/>
</dbReference>
<dbReference type="SUPFAM" id="SSF49313">
    <property type="entry name" value="Cadherin-like"/>
    <property type="match status" value="29"/>
</dbReference>
<dbReference type="FunFam" id="2.60.40.60:FF:000084">
    <property type="entry name" value="FAT atypical cadherin 3"/>
    <property type="match status" value="1"/>
</dbReference>
<dbReference type="GO" id="GO:0001736">
    <property type="term" value="P:establishment of planar polarity"/>
    <property type="evidence" value="ECO:0007669"/>
    <property type="project" value="UniProtKB-ARBA"/>
</dbReference>
<dbReference type="FunFam" id="2.60.40.60:FF:000080">
    <property type="entry name" value="FAT atypical cadherin 1"/>
    <property type="match status" value="1"/>
</dbReference>
<dbReference type="PANTHER" id="PTHR24028">
    <property type="entry name" value="CADHERIN-87A"/>
    <property type="match status" value="1"/>
</dbReference>
<feature type="domain" description="Cadherin" evidence="15">
    <location>
        <begin position="2230"/>
        <end position="2327"/>
    </location>
</feature>
<feature type="domain" description="Cadherin" evidence="15">
    <location>
        <begin position="1180"/>
        <end position="1277"/>
    </location>
</feature>
<dbReference type="FunFam" id="2.60.40.60:FF:000039">
    <property type="entry name" value="FAT atypical cadherin 3"/>
    <property type="match status" value="1"/>
</dbReference>
<dbReference type="FunFam" id="2.60.40.60:FF:000013">
    <property type="entry name" value="Cadherin EGF LAG seven-pass G-type receptor"/>
    <property type="match status" value="3"/>
</dbReference>
<dbReference type="FunFam" id="2.60.40.60:FF:000032">
    <property type="entry name" value="FAT atypical cadherin 1"/>
    <property type="match status" value="1"/>
</dbReference>
<feature type="domain" description="Cadherin" evidence="15">
    <location>
        <begin position="968"/>
        <end position="1074"/>
    </location>
</feature>
<organism evidence="16 17">
    <name type="scientific">Laodelphax striatellus</name>
    <name type="common">Small brown planthopper</name>
    <name type="synonym">Delphax striatella</name>
    <dbReference type="NCBI Taxonomy" id="195883"/>
    <lineage>
        <taxon>Eukaryota</taxon>
        <taxon>Metazoa</taxon>
        <taxon>Ecdysozoa</taxon>
        <taxon>Arthropoda</taxon>
        <taxon>Hexapoda</taxon>
        <taxon>Insecta</taxon>
        <taxon>Pterygota</taxon>
        <taxon>Neoptera</taxon>
        <taxon>Paraneoptera</taxon>
        <taxon>Hemiptera</taxon>
        <taxon>Auchenorrhyncha</taxon>
        <taxon>Fulgoroidea</taxon>
        <taxon>Delphacidae</taxon>
        <taxon>Criomorphinae</taxon>
        <taxon>Laodelphax</taxon>
    </lineage>
</organism>
<keyword evidence="5" id="KW-0677">Repeat</keyword>
<feature type="domain" description="Cadherin" evidence="15">
    <location>
        <begin position="2531"/>
        <end position="2629"/>
    </location>
</feature>
<feature type="domain" description="Cadherin" evidence="15">
    <location>
        <begin position="2630"/>
        <end position="2734"/>
    </location>
</feature>
<proteinExistence type="predicted"/>
<feature type="domain" description="Cadherin" evidence="15">
    <location>
        <begin position="1075"/>
        <end position="1179"/>
    </location>
</feature>
<reference evidence="16 17" key="1">
    <citation type="journal article" date="2017" name="Gigascience">
        <title>Genome sequence of the small brown planthopper, Laodelphax striatellus.</title>
        <authorList>
            <person name="Zhu J."/>
            <person name="Jiang F."/>
            <person name="Wang X."/>
            <person name="Yang P."/>
            <person name="Bao Y."/>
            <person name="Zhao W."/>
            <person name="Wang W."/>
            <person name="Lu H."/>
            <person name="Wang Q."/>
            <person name="Cui N."/>
            <person name="Li J."/>
            <person name="Chen X."/>
            <person name="Luo L."/>
            <person name="Yu J."/>
            <person name="Kang L."/>
            <person name="Cui F."/>
        </authorList>
    </citation>
    <scope>NUCLEOTIDE SEQUENCE [LARGE SCALE GENOMIC DNA]</scope>
    <source>
        <strain evidence="16">Lst14</strain>
    </source>
</reference>
<dbReference type="InterPro" id="IPR015919">
    <property type="entry name" value="Cadherin-like_sf"/>
</dbReference>
<evidence type="ECO:0000256" key="2">
    <source>
        <dbReference type="ARBA" id="ARBA00022536"/>
    </source>
</evidence>
<dbReference type="FunFam" id="2.60.40.60:FF:000033">
    <property type="entry name" value="FAT atypical cadherin 1"/>
    <property type="match status" value="2"/>
</dbReference>
<dbReference type="FunFam" id="2.60.40.60:FF:000100">
    <property type="entry name" value="protocadherin Fat 2"/>
    <property type="match status" value="1"/>
</dbReference>
<dbReference type="PANTHER" id="PTHR24028:SF328">
    <property type="entry name" value="CADHERIN-3"/>
    <property type="match status" value="1"/>
</dbReference>
<evidence type="ECO:0000256" key="8">
    <source>
        <dbReference type="ARBA" id="ARBA00022989"/>
    </source>
</evidence>
<dbReference type="GO" id="GO:0050839">
    <property type="term" value="F:cell adhesion molecule binding"/>
    <property type="evidence" value="ECO:0007669"/>
    <property type="project" value="UniProtKB-ARBA"/>
</dbReference>
<feature type="domain" description="Cadherin" evidence="15">
    <location>
        <begin position="1917"/>
        <end position="2018"/>
    </location>
</feature>
<dbReference type="InterPro" id="IPR050174">
    <property type="entry name" value="Protocadherin/Cadherin-CA"/>
</dbReference>
<feature type="domain" description="Cadherin" evidence="15">
    <location>
        <begin position="1810"/>
        <end position="1916"/>
    </location>
</feature>
<evidence type="ECO:0000256" key="11">
    <source>
        <dbReference type="ARBA" id="ARBA00023180"/>
    </source>
</evidence>
<sequence length="3607" mass="396186">MRREYILRIRASDWGVPYRRQTEMQLRIILRDVNDNRPQFEKVDCVGNVPRLLPIGSEIMTLSAIDFDAGNIISYRTVSGNEDGCFSLDSTSGVLSVTCDLADVSVNERIVNVTATDGTHFADVTSIRMQLVNTKRVMSNSNNGDDTGNFQCRDTGVARRLTEVIAAAEKNNNPSSQEEFAMMPSRYGENVHTPEWLTFPVHLEVNESAPLGTVLTKLRARDRDLGYNGKLIFGISSGDEDSVFRLDPDTGELKIIGFLDRERETEYLLNVTVSDLGRPMKSTYKVLPINVLDVNDNAPKFQRTLASFRVTEKARNGTVIFRVNATDADLGRNAEIMYSLVTDTDDFKVDPVSGMIFVAADLDREKQDLYELKIRARDCGGDMGDPASLHSDALVRVSIDDVNDNPPKFSLSTYSVKAREDIPEGTVIAIVSATDPDLGQGGEITYSLFGEAEVYLPFKIDHLTGTVRSVKRLDFEERQVHSLTVRATDRGSPPLTSEATLVVEVVDVNENLHAPLFDDFVVAASVLENQPIGTLVTTIKATDADLPGDDSRIGYYIRAGDGIGYFNIDDEGNIRTLAVLDAETKTHFWLTVVAQDHGVAPLHSSLQVFISVGNVNDNVPLSVEAVYYPHVAENSAAGTPVVQLYARDDDLDSQQMLSYRITAGNPESFFTIDSTSGLISTTGRRLDRETQAEHILEVTISDDGSPSLSSTTRVVVAVDDVNDNAPEFEQAFYKIVIPRTRHQDAPLFQNGTGDTELALESLLEIGTWESFTEDELLGEALFRVHAVDRDIGNNAELHYSIKSGRGKGKFGIHPSTGTVYSQRSFAAGQEYDLLVKATDYGSPNKSSTARVSVTVKDIPEDSPHPPVIRQPDQRVQVTESDTVGFLVALVQATDEDGDMLWYYIVGGDPRSEFVISGDKGSVLVAKQLDREVQSEYNLTISVTDGVHTVLTQLYVTVMDINEHRPWFTQNLYSANVSESSAVGTEIIHLQATDEDQDSKALMYSLHSARSPASLSAFKVDYQTGVVTIEQSLDRESIAEHLLTVMVKDQGTPAKRNFARVVIHVYDANDHAPEFSTAIIQGRVFETADVGSSVVTVLAVDKDHGNNAMITYSITSGNVGNAFTIDPLMGTIRVAKELDMNSIAEYMLIVKAVDGGSTPLSSTLPVHIMVVMADNAAPRFVKREVAAELYENEPAGTVVKHLEARSTSSLLFELIRGDAQGHFSVEPSTGVVTTRRPLDYEANRVFNLSVTATSMAGAKAVCHVIVHVLDRNDNAPRFVQDAYDGWVAEDSPVGSLVLTNGSVPLVIKASDADSELNSLLQYDIVEAGPRRMFHIDSSTGAIRTVQMLDYETMPEVVFNVRVSDLGKPRLSSETTAKVRINILDTNDCVPSFTQKEYKASVLMPTFTNVAVIQLEAKDGDSTDLTKLSYEILTGNSENIYAMNSSTGVISVRDTVRGARTSPHRLKVSVSDGRFSSEAHVSIQWDQSQHSGLMFQRQLYQGSVLENSTKVATVAVVNVVGSQLNEHLVFTILNPSPLFQIGRTSGAVRTTGRRFDRELQEHYQLIVQARSEEYGRDSPQVAHVRVNVTVLDINDNCPMFVNLPYYAVVSVDAHKGDVITKVHAIDLDKGENGEVRYELSKGHGELFRVDRKSGEISLKQGLEGHTKDYQLIITAYDGGMSPCSTEVQVNVKVMDRSMPVFDKQFYTVSTPEDIEVHTPLAASIRAESPLDRKLIYSIVSGNHFEEFAVDFNTASDVSNGPCVLYVVDELDYETMQQYALTLRATDSVSGVYAEVLVSVIVTDVNDSPPEFPFESYNVSFSEASPFGSLVLKVVAKDNDTGLNGLIRYSIKNESGNSSDYFHVDAEDGSVYLKQSLDHEVQKSHHLVIAATDSGKPSLSTTVHVWITVVDMNDNAPKFEQQSYTAWLSEEATRGQFVTVVSASDADLVDHGRLVYSIVGGNPQQTFSVDTNSGIITVINLQKLTETRSHKLNVSVSDGVYTSFTRVDVELTAANQHSPTFEKSQYEARIGENLLAGTKVLKVTAHDRDAGAYGQVSYAIPSHRLGEIFYIGNLTGEIWTRTPLDREAQKVYEIPVMAVDAGGRSGFATVRVRVADDNDNPPVFQLYEYKACIHADLQPNAGFLNVLAVDPDEDLNAEIEYSIYETESSGVKEIFGINRRSGALSLLKSVVPYENQMFQFFVRATDQGSPPLHADVPVDVYVMGSSDSPPLFQQRDQKFFMSENAVPGSVITRVKLISDVPVTYRLMGGGGSLFTIDTEGEISLTGALDRESAASHLISVLALTDSSPPLTALTEITLQVLDENDNAPHFDSERYQISVAENVQEGTPILKVHATDLDAGSNGEVRYSLRGGDIFTVDAYTGWITTLVALDKEATPSYQLTVVAIDGGSPSRSATTHVFVELVDYNDNPPVFTQDSYVAAVNEDALPGTVVVQVSVNDLDREVSSPVEFHVTAGDRHAQFAVRATGEVYVARQLDREQVDSYHLTVLATDGKFVALASLQVDILDANDQQPYCLRYRYQEVISEGVSPGTYVLTVLATDADLEPKLKFFLTGTAADHFSLDRTTGELKTARLLDREQTGRYQLTAHVQDKDWECVSHIEVLLSDLNDNSPTFANRNYTATLAEDAQIGTLVTKMHATDNDIGMNRKIRYHLLDSADGHFKIASDSGIITLAKPLDRETQAVYNLTVKATDQGAPQQLWSITALTVIVLDVNDNPPEFVSRSYNAVVPEITAVNTEVAHVLATSLDTGVNAEIVYSIIGGNEHGKFYINEKTGVITIAQQLDYERAHDYLLTVQATDLGTPPLSNQALVNVTVTDNNDNQPIFTQQSYSARVSEDIPIGDSVIQVTATDLDSGKNGEVSYQIERGDRHQQFYIDPSTGTISVSRPLDREMVSSYVLQIRATDNGIPRVSNLAMVNIDVLDINDNPPLFMQSNYTAIVQEDKKPGWGVTKLTVSDADIAPNGAPYTFEILSGDVGGTFRVEPDGMVRTAAKLNYKLQSTYLLHIRVFDNGSPILYSDTWLLVKVIEESQFPPSISPLDIWVGAYLDRFPGGEMGRVHATDPDQYDTLTFGLATKTPLFNINPVDGVLTAEPGLDTGRYNLNVTVTDGKYTSHANVRVTVEAVWEDMLQQAYSIRLNGITPHNFILSQRKGLLRALKSTLMKDTALISVQEAKHGYLDVLLSVKGGVEVERFNEALQSIGLNGVVLNCECLNEAICRQRIQLESERILTFATDVTSFVAPAHTHDLYCACKLGYAGDRCEEIVPAAADCACAAGEVCMPQPTAPGYTCLAPPLCSSSTNHTCPPPPPPHSPPSITSSIYSITWEELVAIGIALATIFLLVILFICYRRCRNTTRVTRLNKSPPVLNPDIKRTSKLSNLEVTPVTQLCPQRPVSYAASCNNEIYTPPLNNLDTLRSYGSAGDELENVPPDYLRNLNRNHTNNGHKINNDLKRASDNPPRAARRSLSCVEDDASRVADWPHQGHQGYHWDCSDWVRPSQTPLPNITEVPGSEVPDSSSFHSNESNESPIATHRLLTPVDPARDLATLDEELYLTYRSECDDDEAEVIPYGFPRSYPSHSDLSTNVCDIEDSDVPS</sequence>
<evidence type="ECO:0000256" key="7">
    <source>
        <dbReference type="ARBA" id="ARBA00022889"/>
    </source>
</evidence>
<keyword evidence="3 14" id="KW-0812">Transmembrane</keyword>
<dbReference type="Pfam" id="PF00028">
    <property type="entry name" value="Cadherin"/>
    <property type="match status" value="26"/>
</dbReference>
<keyword evidence="11" id="KW-0325">Glycoprotein</keyword>
<feature type="region of interest" description="Disordered" evidence="13">
    <location>
        <begin position="3453"/>
        <end position="3473"/>
    </location>
</feature>
<evidence type="ECO:0000313" key="16">
    <source>
        <dbReference type="EMBL" id="RZF38756.1"/>
    </source>
</evidence>
<dbReference type="InterPro" id="IPR002126">
    <property type="entry name" value="Cadherin-like_dom"/>
</dbReference>
<feature type="domain" description="Cadherin" evidence="15">
    <location>
        <begin position="2122"/>
        <end position="2229"/>
    </location>
</feature>
<evidence type="ECO:0000256" key="10">
    <source>
        <dbReference type="ARBA" id="ARBA00023157"/>
    </source>
</evidence>
<feature type="domain" description="Cadherin" evidence="15">
    <location>
        <begin position="869"/>
        <end position="967"/>
    </location>
</feature>
<dbReference type="GO" id="GO:0030855">
    <property type="term" value="P:epithelial cell differentiation"/>
    <property type="evidence" value="ECO:0007669"/>
    <property type="project" value="UniProtKB-ARBA"/>
</dbReference>
<feature type="domain" description="Cadherin" evidence="15">
    <location>
        <begin position="3064"/>
        <end position="3157"/>
    </location>
</feature>
<dbReference type="FunFam" id="2.60.40.60:FF:000397">
    <property type="entry name" value="Fat-like cadherin-related tumor suppressor homolog"/>
    <property type="match status" value="1"/>
</dbReference>
<dbReference type="GO" id="GO:0007163">
    <property type="term" value="P:establishment or maintenance of cell polarity"/>
    <property type="evidence" value="ECO:0007669"/>
    <property type="project" value="UniProtKB-ARBA"/>
</dbReference>
<dbReference type="FunFam" id="2.60.40.60:FF:000059">
    <property type="entry name" value="FAT atypical cadherin 3"/>
    <property type="match status" value="1"/>
</dbReference>
<dbReference type="Gene3D" id="2.60.40.60">
    <property type="entry name" value="Cadherins"/>
    <property type="match status" value="30"/>
</dbReference>
<dbReference type="GO" id="GO:0048589">
    <property type="term" value="P:developmental growth"/>
    <property type="evidence" value="ECO:0007669"/>
    <property type="project" value="UniProtKB-ARBA"/>
</dbReference>
<evidence type="ECO:0000256" key="12">
    <source>
        <dbReference type="PROSITE-ProRule" id="PRU00043"/>
    </source>
</evidence>
<dbReference type="OrthoDB" id="6252479at2759"/>
<dbReference type="EMBL" id="QKKF02021722">
    <property type="protein sequence ID" value="RZF38756.1"/>
    <property type="molecule type" value="Genomic_DNA"/>
</dbReference>
<dbReference type="FunFam" id="2.60.40.60:FF:000051">
    <property type="entry name" value="FAT atypical cadherin 1"/>
    <property type="match status" value="1"/>
</dbReference>
<feature type="domain" description="Cadherin" evidence="15">
    <location>
        <begin position="2328"/>
        <end position="2429"/>
    </location>
</feature>
<dbReference type="SMART" id="SM00112">
    <property type="entry name" value="CA"/>
    <property type="match status" value="28"/>
</dbReference>
<keyword evidence="2" id="KW-0245">EGF-like domain</keyword>
<dbReference type="FunFam" id="2.60.40.60:FF:000026">
    <property type="entry name" value="FAT atypical cadherin 1"/>
    <property type="match status" value="2"/>
</dbReference>
<evidence type="ECO:0000256" key="1">
    <source>
        <dbReference type="ARBA" id="ARBA00004251"/>
    </source>
</evidence>
<dbReference type="PROSITE" id="PS50268">
    <property type="entry name" value="CADHERIN_2"/>
    <property type="match status" value="29"/>
</dbReference>
<dbReference type="PROSITE" id="PS00232">
    <property type="entry name" value="CADHERIN_1"/>
    <property type="match status" value="13"/>
</dbReference>
<keyword evidence="6 12" id="KW-0106">Calcium</keyword>
<dbReference type="FunCoup" id="A0A482WZR2">
    <property type="interactions" value="315"/>
</dbReference>
<dbReference type="GO" id="GO:0007010">
    <property type="term" value="P:cytoskeleton organization"/>
    <property type="evidence" value="ECO:0007669"/>
    <property type="project" value="UniProtKB-ARBA"/>
</dbReference>
<dbReference type="GO" id="GO:0048513">
    <property type="term" value="P:animal organ development"/>
    <property type="evidence" value="ECO:0007669"/>
    <property type="project" value="UniProtKB-ARBA"/>
</dbReference>
<dbReference type="GO" id="GO:0005886">
    <property type="term" value="C:plasma membrane"/>
    <property type="evidence" value="ECO:0007669"/>
    <property type="project" value="UniProtKB-SubCell"/>
</dbReference>
<feature type="domain" description="Cadherin" evidence="15">
    <location>
        <begin position="2840"/>
        <end position="2944"/>
    </location>
</feature>
<feature type="domain" description="Cadherin" evidence="15">
    <location>
        <begin position="623"/>
        <end position="728"/>
    </location>
</feature>
<dbReference type="Proteomes" id="UP000291343">
    <property type="component" value="Unassembled WGS sequence"/>
</dbReference>
<evidence type="ECO:0000256" key="9">
    <source>
        <dbReference type="ARBA" id="ARBA00023136"/>
    </source>
</evidence>
<dbReference type="PRINTS" id="PR00205">
    <property type="entry name" value="CADHERIN"/>
</dbReference>
<feature type="domain" description="Cadherin" evidence="15">
    <location>
        <begin position="5"/>
        <end position="40"/>
    </location>
</feature>
<dbReference type="GO" id="GO:0005509">
    <property type="term" value="F:calcium ion binding"/>
    <property type="evidence" value="ECO:0007669"/>
    <property type="project" value="UniProtKB-UniRule"/>
</dbReference>
<evidence type="ECO:0000256" key="5">
    <source>
        <dbReference type="ARBA" id="ARBA00022737"/>
    </source>
</evidence>
<evidence type="ECO:0000256" key="14">
    <source>
        <dbReference type="SAM" id="Phobius"/>
    </source>
</evidence>
<dbReference type="FunFam" id="2.60.40.60:FF:000061">
    <property type="entry name" value="FAT atypical cadherin 3"/>
    <property type="match status" value="1"/>
</dbReference>
<feature type="domain" description="Cadherin" evidence="15">
    <location>
        <begin position="1700"/>
        <end position="1809"/>
    </location>
</feature>
<evidence type="ECO:0000256" key="13">
    <source>
        <dbReference type="SAM" id="MobiDB-lite"/>
    </source>
</evidence>
<dbReference type="InterPro" id="IPR020894">
    <property type="entry name" value="Cadherin_CS"/>
</dbReference>
<protein>
    <recommendedName>
        <fullName evidence="15">Cadherin domain-containing protein</fullName>
    </recommendedName>
</protein>
<feature type="domain" description="Cadherin" evidence="15">
    <location>
        <begin position="1599"/>
        <end position="1699"/>
    </location>
</feature>
<dbReference type="CDD" id="cd11304">
    <property type="entry name" value="Cadherin_repeat"/>
    <property type="match status" value="30"/>
</dbReference>
<accession>A0A482WZR2</accession>
<dbReference type="FunFam" id="2.60.40.60:FF:000037">
    <property type="entry name" value="FAT atypical cadherin 1"/>
    <property type="match status" value="1"/>
</dbReference>
<keyword evidence="7" id="KW-0130">Cell adhesion</keyword>
<keyword evidence="9 14" id="KW-0472">Membrane</keyword>
<feature type="domain" description="Cadherin" evidence="15">
    <location>
        <begin position="410"/>
        <end position="517"/>
    </location>
</feature>
<feature type="domain" description="Cadherin" evidence="15">
    <location>
        <begin position="1494"/>
        <end position="1598"/>
    </location>
</feature>
<feature type="transmembrane region" description="Helical" evidence="14">
    <location>
        <begin position="3340"/>
        <end position="3360"/>
    </location>
</feature>
<dbReference type="SMR" id="A0A482WZR2"/>
<keyword evidence="10" id="KW-1015">Disulfide bond</keyword>
<gene>
    <name evidence="16" type="ORF">LSTR_LSTR011980</name>
</gene>
<dbReference type="FunFam" id="2.60.40.60:FF:000041">
    <property type="entry name" value="FAT atypical cadherin 1"/>
    <property type="match status" value="1"/>
</dbReference>
<feature type="domain" description="Cadherin" evidence="15">
    <location>
        <begin position="2735"/>
        <end position="2839"/>
    </location>
</feature>
<keyword evidence="8 14" id="KW-1133">Transmembrane helix</keyword>
<dbReference type="GO" id="GO:0007424">
    <property type="term" value="P:open tracheal system development"/>
    <property type="evidence" value="ECO:0007669"/>
    <property type="project" value="UniProtKB-ARBA"/>
</dbReference>
<dbReference type="FunFam" id="2.60.40.60:FF:000020">
    <property type="entry name" value="Dachsous cadherin-related 1b"/>
    <property type="match status" value="2"/>
</dbReference>
<comment type="subcellular location">
    <subcellularLocation>
        <location evidence="1">Cell membrane</location>
        <topology evidence="1">Single-pass type I membrane protein</topology>
    </subcellularLocation>
</comment>
<name>A0A482WZR2_LAOST</name>
<feature type="domain" description="Cadherin" evidence="15">
    <location>
        <begin position="2019"/>
        <end position="2121"/>
    </location>
</feature>
<dbReference type="InParanoid" id="A0A482WZR2"/>
<feature type="domain" description="Cadherin" evidence="15">
    <location>
        <begin position="2945"/>
        <end position="3049"/>
    </location>
</feature>
<dbReference type="FunFam" id="2.60.40.60:FF:000066">
    <property type="entry name" value="FAT atypical cadherin 1"/>
    <property type="match status" value="1"/>
</dbReference>
<dbReference type="GO" id="GO:0007156">
    <property type="term" value="P:homophilic cell adhesion via plasma membrane adhesion molecules"/>
    <property type="evidence" value="ECO:0007669"/>
    <property type="project" value="InterPro"/>
</dbReference>
<feature type="domain" description="Cadherin" evidence="15">
    <location>
        <begin position="1278"/>
        <end position="1391"/>
    </location>
</feature>
<evidence type="ECO:0000256" key="6">
    <source>
        <dbReference type="ARBA" id="ARBA00022837"/>
    </source>
</evidence>
<feature type="domain" description="Cadherin" evidence="15">
    <location>
        <begin position="770"/>
        <end position="868"/>
    </location>
</feature>
<evidence type="ECO:0000256" key="4">
    <source>
        <dbReference type="ARBA" id="ARBA00022729"/>
    </source>
</evidence>
<comment type="caution">
    <text evidence="16">The sequence shown here is derived from an EMBL/GenBank/DDBJ whole genome shotgun (WGS) entry which is preliminary data.</text>
</comment>
<dbReference type="GO" id="GO:0008104">
    <property type="term" value="P:intracellular protein localization"/>
    <property type="evidence" value="ECO:0007669"/>
    <property type="project" value="UniProtKB-ARBA"/>
</dbReference>
<dbReference type="STRING" id="195883.A0A482WZR2"/>
<keyword evidence="4" id="KW-0732">Signal</keyword>
<evidence type="ECO:0000313" key="17">
    <source>
        <dbReference type="Proteomes" id="UP000291343"/>
    </source>
</evidence>
<evidence type="ECO:0000256" key="3">
    <source>
        <dbReference type="ARBA" id="ARBA00022692"/>
    </source>
</evidence>
<dbReference type="FunFam" id="2.60.40.60:FF:000021">
    <property type="entry name" value="FAT atypical cadherin 1"/>
    <property type="match status" value="2"/>
</dbReference>
<feature type="domain" description="Cadherin" evidence="15">
    <location>
        <begin position="518"/>
        <end position="622"/>
    </location>
</feature>
<feature type="domain" description="Cadherin" evidence="15">
    <location>
        <begin position="1392"/>
        <end position="1493"/>
    </location>
</feature>
<dbReference type="FunFam" id="2.60.40.60:FF:000024">
    <property type="entry name" value="FAT atypical cadherin 3"/>
    <property type="match status" value="1"/>
</dbReference>
<feature type="domain" description="Cadherin" evidence="15">
    <location>
        <begin position="197"/>
        <end position="301"/>
    </location>
</feature>
<feature type="domain" description="Cadherin" evidence="15">
    <location>
        <begin position="302"/>
        <end position="409"/>
    </location>
</feature>
<feature type="domain" description="Cadherin" evidence="15">
    <location>
        <begin position="2430"/>
        <end position="2530"/>
    </location>
</feature>
<evidence type="ECO:0000259" key="15">
    <source>
        <dbReference type="PROSITE" id="PS50268"/>
    </source>
</evidence>
<keyword evidence="17" id="KW-1185">Reference proteome</keyword>